<reference evidence="2 3" key="1">
    <citation type="submission" date="2009-06" db="EMBL/GenBank/DDBJ databases">
        <title>The Genome Sequence of Loxodonta africana (African elephant).</title>
        <authorList>
            <person name="Di Palma F."/>
            <person name="Heiman D."/>
            <person name="Young S."/>
            <person name="Johnson J."/>
            <person name="Lander E.S."/>
            <person name="Lindblad-Toh K."/>
        </authorList>
    </citation>
    <scope>NUCLEOTIDE SEQUENCE [LARGE SCALE GENOMIC DNA]</scope>
    <source>
        <strain evidence="2 3">Isolate ISIS603380</strain>
    </source>
</reference>
<feature type="region of interest" description="Disordered" evidence="1">
    <location>
        <begin position="1"/>
        <end position="51"/>
    </location>
</feature>
<keyword evidence="3" id="KW-1185">Reference proteome</keyword>
<evidence type="ECO:0000313" key="2">
    <source>
        <dbReference type="Ensembl" id="ENSLAFP00000020927.1"/>
    </source>
</evidence>
<name>G3TZB9_LOXAF</name>
<dbReference type="Proteomes" id="UP000007646">
    <property type="component" value="Unassembled WGS sequence"/>
</dbReference>
<reference evidence="2" key="3">
    <citation type="submission" date="2025-09" db="UniProtKB">
        <authorList>
            <consortium name="Ensembl"/>
        </authorList>
    </citation>
    <scope>IDENTIFICATION</scope>
    <source>
        <strain evidence="2">Isolate ISIS603380</strain>
    </source>
</reference>
<dbReference type="Ensembl" id="ENSLAFT00000026516.1">
    <property type="protein sequence ID" value="ENSLAFP00000020927.1"/>
    <property type="gene ID" value="ENSLAFG00000028041.1"/>
</dbReference>
<evidence type="ECO:0000313" key="3">
    <source>
        <dbReference type="Proteomes" id="UP000007646"/>
    </source>
</evidence>
<dbReference type="HOGENOM" id="CLU_3111683_0_0_1"/>
<proteinExistence type="predicted"/>
<organism evidence="2 3">
    <name type="scientific">Loxodonta africana</name>
    <name type="common">African elephant</name>
    <dbReference type="NCBI Taxonomy" id="9785"/>
    <lineage>
        <taxon>Eukaryota</taxon>
        <taxon>Metazoa</taxon>
        <taxon>Chordata</taxon>
        <taxon>Craniata</taxon>
        <taxon>Vertebrata</taxon>
        <taxon>Euteleostomi</taxon>
        <taxon>Mammalia</taxon>
        <taxon>Eutheria</taxon>
        <taxon>Afrotheria</taxon>
        <taxon>Proboscidea</taxon>
        <taxon>Elephantidae</taxon>
        <taxon>Loxodonta</taxon>
    </lineage>
</organism>
<evidence type="ECO:0000256" key="1">
    <source>
        <dbReference type="SAM" id="MobiDB-lite"/>
    </source>
</evidence>
<protein>
    <submittedName>
        <fullName evidence="2">Uncharacterized protein</fullName>
    </submittedName>
</protein>
<sequence length="51" mass="5700">PPIFLTPKSSPHQRWGRLDSGPSFKRTAHRLGWSSRPDSEGSLGGWRERGA</sequence>
<accession>G3TZB9</accession>
<reference evidence="2" key="2">
    <citation type="submission" date="2025-08" db="UniProtKB">
        <authorList>
            <consortium name="Ensembl"/>
        </authorList>
    </citation>
    <scope>IDENTIFICATION</scope>
    <source>
        <strain evidence="2">Isolate ISIS603380</strain>
    </source>
</reference>
<dbReference type="InParanoid" id="G3TZB9"/>
<dbReference type="AlphaFoldDB" id="G3TZB9"/>